<evidence type="ECO:0000256" key="3">
    <source>
        <dbReference type="ARBA" id="ARBA00022771"/>
    </source>
</evidence>
<keyword evidence="1" id="KW-0597">Phosphoprotein</keyword>
<dbReference type="InParanoid" id="W4KFN9"/>
<dbReference type="KEGG" id="hir:HETIRDRAFT_314398"/>
<dbReference type="SUPFAM" id="SSF144232">
    <property type="entry name" value="HIT/MYND zinc finger-like"/>
    <property type="match status" value="1"/>
</dbReference>
<feature type="compositionally biased region" description="Acidic residues" evidence="8">
    <location>
        <begin position="425"/>
        <end position="437"/>
    </location>
</feature>
<feature type="domain" description="HIT-type" evidence="9">
    <location>
        <begin position="19"/>
        <end position="53"/>
    </location>
</feature>
<dbReference type="EMBL" id="KI925456">
    <property type="protein sequence ID" value="ETW83856.1"/>
    <property type="molecule type" value="Genomic_DNA"/>
</dbReference>
<evidence type="ECO:0000256" key="2">
    <source>
        <dbReference type="ARBA" id="ARBA00022723"/>
    </source>
</evidence>
<dbReference type="STRING" id="747525.W4KFN9"/>
<reference evidence="10 11" key="1">
    <citation type="journal article" date="2012" name="New Phytol.">
        <title>Insight into trade-off between wood decay and parasitism from the genome of a fungal forest pathogen.</title>
        <authorList>
            <person name="Olson A."/>
            <person name="Aerts A."/>
            <person name="Asiegbu F."/>
            <person name="Belbahri L."/>
            <person name="Bouzid O."/>
            <person name="Broberg A."/>
            <person name="Canback B."/>
            <person name="Coutinho P.M."/>
            <person name="Cullen D."/>
            <person name="Dalman K."/>
            <person name="Deflorio G."/>
            <person name="van Diepen L.T."/>
            <person name="Dunand C."/>
            <person name="Duplessis S."/>
            <person name="Durling M."/>
            <person name="Gonthier P."/>
            <person name="Grimwood J."/>
            <person name="Fossdal C.G."/>
            <person name="Hansson D."/>
            <person name="Henrissat B."/>
            <person name="Hietala A."/>
            <person name="Himmelstrand K."/>
            <person name="Hoffmeister D."/>
            <person name="Hogberg N."/>
            <person name="James T.Y."/>
            <person name="Karlsson M."/>
            <person name="Kohler A."/>
            <person name="Kues U."/>
            <person name="Lee Y.H."/>
            <person name="Lin Y.C."/>
            <person name="Lind M."/>
            <person name="Lindquist E."/>
            <person name="Lombard V."/>
            <person name="Lucas S."/>
            <person name="Lunden K."/>
            <person name="Morin E."/>
            <person name="Murat C."/>
            <person name="Park J."/>
            <person name="Raffaello T."/>
            <person name="Rouze P."/>
            <person name="Salamov A."/>
            <person name="Schmutz J."/>
            <person name="Solheim H."/>
            <person name="Stahlberg J."/>
            <person name="Velez H."/>
            <person name="de Vries R.P."/>
            <person name="Wiebenga A."/>
            <person name="Woodward S."/>
            <person name="Yakovlev I."/>
            <person name="Garbelotto M."/>
            <person name="Martin F."/>
            <person name="Grigoriev I.V."/>
            <person name="Stenlid J."/>
        </authorList>
    </citation>
    <scope>NUCLEOTIDE SEQUENCE [LARGE SCALE GENOMIC DNA]</scope>
    <source>
        <strain evidence="10 11">TC 32-1</strain>
    </source>
</reference>
<keyword evidence="2" id="KW-0479">Metal-binding</keyword>
<dbReference type="GO" id="GO:0000492">
    <property type="term" value="P:box C/D snoRNP assembly"/>
    <property type="evidence" value="ECO:0007669"/>
    <property type="project" value="TreeGrafter"/>
</dbReference>
<sequence length="445" mass="49397">MTDPSPSDSSFASTSGPQCSICEKNAAIYTCPRCATRTCSLPCSNSHKSQTRCSGLRDKARYVPMNQYSLGTMMDDFVYLEEMGRKVGDWGKEIVRGGFGPGQSLGKSRDGVMGTRGGSQGRGRGRGRGGVQRTKRDVLKMQLELRDVDVDMLPAGMAKRMVNQSTWDFKNRTALLTIEFKFYPPQDPAANPSHPQDPPYTLLTHRNNFDLPLISLIQSQIKERLKGKRENPFPHWLKPLILPDQEVPDSFTPPQFLMPTALDPLTTPLSIKQFAKIGYHRLEATQKLSTLLRHKHFVEFPVIEIWEEGAFRGLVVDERGGMQREGDERVVKRRKLDIGASKKAMSGLLSGYGSDEEREEDTPITVLGDYAGSEDDGTLDDEDEGDALGAEELEGDSDEDKEIGPVDYAALLDILRQNGVHEAGGDDEVDWGEDEDEVRASARNA</sequence>
<evidence type="ECO:0000256" key="8">
    <source>
        <dbReference type="SAM" id="MobiDB-lite"/>
    </source>
</evidence>
<dbReference type="OrthoDB" id="272357at2759"/>
<dbReference type="GO" id="GO:0000463">
    <property type="term" value="P:maturation of LSU-rRNA from tricistronic rRNA transcript (SSU-rRNA, 5.8S rRNA, LSU-rRNA)"/>
    <property type="evidence" value="ECO:0007669"/>
    <property type="project" value="TreeGrafter"/>
</dbReference>
<feature type="region of interest" description="Disordered" evidence="8">
    <location>
        <begin position="367"/>
        <end position="405"/>
    </location>
</feature>
<evidence type="ECO:0000256" key="5">
    <source>
        <dbReference type="ARBA" id="ARBA00049598"/>
    </source>
</evidence>
<dbReference type="FunCoup" id="W4KFN9">
    <property type="interactions" value="16"/>
</dbReference>
<evidence type="ECO:0000256" key="4">
    <source>
        <dbReference type="ARBA" id="ARBA00022833"/>
    </source>
</evidence>
<dbReference type="PROSITE" id="PS51083">
    <property type="entry name" value="ZF_HIT"/>
    <property type="match status" value="1"/>
</dbReference>
<keyword evidence="3 7" id="KW-0863">Zinc-finger</keyword>
<accession>W4KFN9</accession>
<evidence type="ECO:0000259" key="9">
    <source>
        <dbReference type="PROSITE" id="PS51083"/>
    </source>
</evidence>
<comment type="function">
    <text evidence="5">Required for box C/D snoRNAs accumulation involved in snoRNA processing, snoRNA transport to the nucleolus and ribosome biogenesis.</text>
</comment>
<dbReference type="GeneID" id="20670119"/>
<dbReference type="InterPro" id="IPR007529">
    <property type="entry name" value="Znf_HIT"/>
</dbReference>
<dbReference type="GO" id="GO:0048254">
    <property type="term" value="P:snoRNA localization"/>
    <property type="evidence" value="ECO:0007669"/>
    <property type="project" value="TreeGrafter"/>
</dbReference>
<evidence type="ECO:0000256" key="6">
    <source>
        <dbReference type="ARBA" id="ARBA00049654"/>
    </source>
</evidence>
<dbReference type="Gene3D" id="3.30.60.190">
    <property type="match status" value="1"/>
</dbReference>
<keyword evidence="11" id="KW-1185">Reference proteome</keyword>
<dbReference type="HOGENOM" id="CLU_025524_1_0_1"/>
<dbReference type="RefSeq" id="XP_009543594.1">
    <property type="nucleotide sequence ID" value="XM_009545299.1"/>
</dbReference>
<keyword evidence="4" id="KW-0862">Zinc</keyword>
<dbReference type="GO" id="GO:0005634">
    <property type="term" value="C:nucleus"/>
    <property type="evidence" value="ECO:0007669"/>
    <property type="project" value="TreeGrafter"/>
</dbReference>
<dbReference type="GO" id="GO:0008270">
    <property type="term" value="F:zinc ion binding"/>
    <property type="evidence" value="ECO:0007669"/>
    <property type="project" value="UniProtKB-UniRule"/>
</dbReference>
<comment type="similarity">
    <text evidence="6">Belongs to the BCD1 family.</text>
</comment>
<dbReference type="CDD" id="cd23023">
    <property type="entry name" value="zf-HIT_BCD1"/>
    <property type="match status" value="1"/>
</dbReference>
<protein>
    <recommendedName>
        <fullName evidence="9">HIT-type domain-containing protein</fullName>
    </recommendedName>
</protein>
<evidence type="ECO:0000256" key="1">
    <source>
        <dbReference type="ARBA" id="ARBA00022553"/>
    </source>
</evidence>
<evidence type="ECO:0000256" key="7">
    <source>
        <dbReference type="PROSITE-ProRule" id="PRU00453"/>
    </source>
</evidence>
<organism evidence="10 11">
    <name type="scientific">Heterobasidion irregulare (strain TC 32-1)</name>
    <dbReference type="NCBI Taxonomy" id="747525"/>
    <lineage>
        <taxon>Eukaryota</taxon>
        <taxon>Fungi</taxon>
        <taxon>Dikarya</taxon>
        <taxon>Basidiomycota</taxon>
        <taxon>Agaricomycotina</taxon>
        <taxon>Agaricomycetes</taxon>
        <taxon>Russulales</taxon>
        <taxon>Bondarzewiaceae</taxon>
        <taxon>Heterobasidion</taxon>
        <taxon>Heterobasidion annosum species complex</taxon>
    </lineage>
</organism>
<evidence type="ECO:0000313" key="10">
    <source>
        <dbReference type="EMBL" id="ETW83856.1"/>
    </source>
</evidence>
<dbReference type="Pfam" id="PF25790">
    <property type="entry name" value="BCD1"/>
    <property type="match status" value="1"/>
</dbReference>
<name>W4KFN9_HETIT</name>
<dbReference type="Pfam" id="PF04438">
    <property type="entry name" value="zf-HIT"/>
    <property type="match status" value="1"/>
</dbReference>
<dbReference type="GO" id="GO:0070761">
    <property type="term" value="C:pre-snoRNP complex"/>
    <property type="evidence" value="ECO:0007669"/>
    <property type="project" value="TreeGrafter"/>
</dbReference>
<dbReference type="PANTHER" id="PTHR13483:SF3">
    <property type="entry name" value="BOX C_D SNORNA PROTEIN 1"/>
    <property type="match status" value="1"/>
</dbReference>
<dbReference type="PANTHER" id="PTHR13483">
    <property type="entry name" value="BOX C_D SNORNA PROTEIN 1-RELATED"/>
    <property type="match status" value="1"/>
</dbReference>
<evidence type="ECO:0000313" key="11">
    <source>
        <dbReference type="Proteomes" id="UP000030671"/>
    </source>
</evidence>
<feature type="region of interest" description="Disordered" evidence="8">
    <location>
        <begin position="98"/>
        <end position="133"/>
    </location>
</feature>
<dbReference type="Proteomes" id="UP000030671">
    <property type="component" value="Unassembled WGS sequence"/>
</dbReference>
<feature type="compositionally biased region" description="Acidic residues" evidence="8">
    <location>
        <begin position="372"/>
        <end position="401"/>
    </location>
</feature>
<gene>
    <name evidence="10" type="ORF">HETIRDRAFT_314398</name>
</gene>
<feature type="region of interest" description="Disordered" evidence="8">
    <location>
        <begin position="422"/>
        <end position="445"/>
    </location>
</feature>
<dbReference type="InterPro" id="IPR057721">
    <property type="entry name" value="BCD1_alpha/beta"/>
</dbReference>
<dbReference type="AlphaFoldDB" id="W4KFN9"/>
<dbReference type="InterPro" id="IPR051639">
    <property type="entry name" value="BCD1"/>
</dbReference>
<proteinExistence type="inferred from homology"/>
<dbReference type="eggNOG" id="KOG2858">
    <property type="taxonomic scope" value="Eukaryota"/>
</dbReference>